<feature type="compositionally biased region" description="Low complexity" evidence="1">
    <location>
        <begin position="76"/>
        <end position="96"/>
    </location>
</feature>
<proteinExistence type="predicted"/>
<feature type="compositionally biased region" description="Low complexity" evidence="1">
    <location>
        <begin position="22"/>
        <end position="36"/>
    </location>
</feature>
<dbReference type="Proteomes" id="UP000275078">
    <property type="component" value="Unassembled WGS sequence"/>
</dbReference>
<dbReference type="EMBL" id="ML119811">
    <property type="protein sequence ID" value="RPA73757.1"/>
    <property type="molecule type" value="Genomic_DNA"/>
</dbReference>
<gene>
    <name evidence="2" type="ORF">BJ508DRAFT_313467</name>
</gene>
<accession>A0A3N4HKF6</accession>
<organism evidence="2 3">
    <name type="scientific">Ascobolus immersus RN42</name>
    <dbReference type="NCBI Taxonomy" id="1160509"/>
    <lineage>
        <taxon>Eukaryota</taxon>
        <taxon>Fungi</taxon>
        <taxon>Dikarya</taxon>
        <taxon>Ascomycota</taxon>
        <taxon>Pezizomycotina</taxon>
        <taxon>Pezizomycetes</taxon>
        <taxon>Pezizales</taxon>
        <taxon>Ascobolaceae</taxon>
        <taxon>Ascobolus</taxon>
    </lineage>
</organism>
<feature type="compositionally biased region" description="Polar residues" evidence="1">
    <location>
        <begin position="107"/>
        <end position="116"/>
    </location>
</feature>
<dbReference type="AlphaFoldDB" id="A0A3N4HKF6"/>
<protein>
    <submittedName>
        <fullName evidence="2">Uncharacterized protein</fullName>
    </submittedName>
</protein>
<evidence type="ECO:0000256" key="1">
    <source>
        <dbReference type="SAM" id="MobiDB-lite"/>
    </source>
</evidence>
<reference evidence="2 3" key="1">
    <citation type="journal article" date="2018" name="Nat. Ecol. Evol.">
        <title>Pezizomycetes genomes reveal the molecular basis of ectomycorrhizal truffle lifestyle.</title>
        <authorList>
            <person name="Murat C."/>
            <person name="Payen T."/>
            <person name="Noel B."/>
            <person name="Kuo A."/>
            <person name="Morin E."/>
            <person name="Chen J."/>
            <person name="Kohler A."/>
            <person name="Krizsan K."/>
            <person name="Balestrini R."/>
            <person name="Da Silva C."/>
            <person name="Montanini B."/>
            <person name="Hainaut M."/>
            <person name="Levati E."/>
            <person name="Barry K.W."/>
            <person name="Belfiori B."/>
            <person name="Cichocki N."/>
            <person name="Clum A."/>
            <person name="Dockter R.B."/>
            <person name="Fauchery L."/>
            <person name="Guy J."/>
            <person name="Iotti M."/>
            <person name="Le Tacon F."/>
            <person name="Lindquist E.A."/>
            <person name="Lipzen A."/>
            <person name="Malagnac F."/>
            <person name="Mello A."/>
            <person name="Molinier V."/>
            <person name="Miyauchi S."/>
            <person name="Poulain J."/>
            <person name="Riccioni C."/>
            <person name="Rubini A."/>
            <person name="Sitrit Y."/>
            <person name="Splivallo R."/>
            <person name="Traeger S."/>
            <person name="Wang M."/>
            <person name="Zifcakova L."/>
            <person name="Wipf D."/>
            <person name="Zambonelli A."/>
            <person name="Paolocci F."/>
            <person name="Nowrousian M."/>
            <person name="Ottonello S."/>
            <person name="Baldrian P."/>
            <person name="Spatafora J.W."/>
            <person name="Henrissat B."/>
            <person name="Nagy L.G."/>
            <person name="Aury J.M."/>
            <person name="Wincker P."/>
            <person name="Grigoriev I.V."/>
            <person name="Bonfante P."/>
            <person name="Martin F.M."/>
        </authorList>
    </citation>
    <scope>NUCLEOTIDE SEQUENCE [LARGE SCALE GENOMIC DNA]</scope>
    <source>
        <strain evidence="2 3">RN42</strain>
    </source>
</reference>
<feature type="region of interest" description="Disordered" evidence="1">
    <location>
        <begin position="1"/>
        <end position="117"/>
    </location>
</feature>
<feature type="compositionally biased region" description="Polar residues" evidence="1">
    <location>
        <begin position="37"/>
        <end position="75"/>
    </location>
</feature>
<evidence type="ECO:0000313" key="3">
    <source>
        <dbReference type="Proteomes" id="UP000275078"/>
    </source>
</evidence>
<evidence type="ECO:0000313" key="2">
    <source>
        <dbReference type="EMBL" id="RPA73757.1"/>
    </source>
</evidence>
<sequence>MSSNTEVTEQTSAVEANNGAVSTGNNNETSANEGNNQTSIVEANNGAVSTGNNNKTSSAEDNIQSSTAEASNGAVSTESENNNESSSNKGNNQSSSVEANKEASFVENDSGSSSTEGAAAINVGASNTAAFDSDATSTAAVDSSVTSTAADAPGATAAVHSGATNTAAINSDVINAAANEAGGDTDTGAEGSASITGGDGALDISEVLPNASTLFGILRSTSQAAQNLAAAVTGSGSGAANTTSVEVTQATTNNASEGPVSIPSHDGTVDSPKTLADASMLLDELRATSYGFETPADGSNRSLRKALGIATTKNASFERQLQESIRLILQQEDLQMKRLKGLIRGNPGDRILDVEVEIPTLAKAEAMFVAACKGRGRTMSDAEIRARAQGFVNFMASHMDMPSDDDN</sequence>
<keyword evidence="3" id="KW-1185">Reference proteome</keyword>
<name>A0A3N4HKF6_ASCIM</name>
<feature type="compositionally biased region" description="Polar residues" evidence="1">
    <location>
        <begin position="1"/>
        <end position="21"/>
    </location>
</feature>